<reference evidence="2" key="1">
    <citation type="submission" date="2020-06" db="EMBL/GenBank/DDBJ databases">
        <authorList>
            <consortium name="Plant Systems Biology data submission"/>
        </authorList>
    </citation>
    <scope>NUCLEOTIDE SEQUENCE</scope>
    <source>
        <strain evidence="2">D6</strain>
    </source>
</reference>
<comment type="caution">
    <text evidence="2">The sequence shown here is derived from an EMBL/GenBank/DDBJ whole genome shotgun (WGS) entry which is preliminary data.</text>
</comment>
<dbReference type="EMBL" id="CAICTM010000158">
    <property type="protein sequence ID" value="CAB9503226.1"/>
    <property type="molecule type" value="Genomic_DNA"/>
</dbReference>
<evidence type="ECO:0000313" key="2">
    <source>
        <dbReference type="EMBL" id="CAB9503226.1"/>
    </source>
</evidence>
<dbReference type="Proteomes" id="UP001153069">
    <property type="component" value="Unassembled WGS sequence"/>
</dbReference>
<evidence type="ECO:0000313" key="3">
    <source>
        <dbReference type="Proteomes" id="UP001153069"/>
    </source>
</evidence>
<organism evidence="2 3">
    <name type="scientific">Seminavis robusta</name>
    <dbReference type="NCBI Taxonomy" id="568900"/>
    <lineage>
        <taxon>Eukaryota</taxon>
        <taxon>Sar</taxon>
        <taxon>Stramenopiles</taxon>
        <taxon>Ochrophyta</taxon>
        <taxon>Bacillariophyta</taxon>
        <taxon>Bacillariophyceae</taxon>
        <taxon>Bacillariophycidae</taxon>
        <taxon>Naviculales</taxon>
        <taxon>Naviculaceae</taxon>
        <taxon>Seminavis</taxon>
    </lineage>
</organism>
<feature type="compositionally biased region" description="Basic residues" evidence="1">
    <location>
        <begin position="26"/>
        <end position="36"/>
    </location>
</feature>
<accession>A0A9N8DJC2</accession>
<evidence type="ECO:0000256" key="1">
    <source>
        <dbReference type="SAM" id="MobiDB-lite"/>
    </source>
</evidence>
<name>A0A9N8DJC2_9STRA</name>
<dbReference type="AlphaFoldDB" id="A0A9N8DJC2"/>
<keyword evidence="3" id="KW-1185">Reference proteome</keyword>
<proteinExistence type="predicted"/>
<feature type="region of interest" description="Disordered" evidence="1">
    <location>
        <begin position="26"/>
        <end position="46"/>
    </location>
</feature>
<gene>
    <name evidence="2" type="ORF">SEMRO_159_G071940.1</name>
</gene>
<sequence length="185" mass="21314">MLQVQQYLDPESININSPEVALTCKRRRSSLRRRTKSSTSGETNAKRRRLTVKTVRFADTKDEILPVFTASAKGWNSRDDTIRFRANVMQDVVYLGTLIMQNKLQDYDQTEHSSIGLELMCCSLTKRAQRRALSAHHIESVLRVQTLQREFGSTDVEFMRRASELCSEESKERAMSQAASLWKRP</sequence>
<protein>
    <submittedName>
        <fullName evidence="2">Uncharacterized protein</fullName>
    </submittedName>
</protein>